<dbReference type="InterPro" id="IPR000719">
    <property type="entry name" value="Prot_kinase_dom"/>
</dbReference>
<gene>
    <name evidence="11" type="ORF">B0T21DRAFT_377913</name>
</gene>
<comment type="caution">
    <text evidence="11">The sequence shown here is derived from an EMBL/GenBank/DDBJ whole genome shotgun (WGS) entry which is preliminary data.</text>
</comment>
<dbReference type="Proteomes" id="UP001172159">
    <property type="component" value="Unassembled WGS sequence"/>
</dbReference>
<dbReference type="PROSITE" id="PS00109">
    <property type="entry name" value="PROTEIN_KINASE_TYR"/>
    <property type="match status" value="1"/>
</dbReference>
<dbReference type="Gene3D" id="1.10.510.10">
    <property type="entry name" value="Transferase(Phosphotransferase) domain 1"/>
    <property type="match status" value="1"/>
</dbReference>
<evidence type="ECO:0000256" key="7">
    <source>
        <dbReference type="ARBA" id="ARBA00033194"/>
    </source>
</evidence>
<sequence length="141" mass="16400">MATKKELQWKGSSSNIYKIEPGKVLKVPREVPFTNDGHDALNRDRAKGFEVERGIYKALGESKLVLPFYRCRKFEGRQGLLLAQADRNLQEYLKEGLATVTIAERKRWCYQAADVIVYIHDRSVIHSDLRPENFLIHRRDI</sequence>
<feature type="domain" description="Protein kinase" evidence="10">
    <location>
        <begin position="1"/>
        <end position="141"/>
    </location>
</feature>
<evidence type="ECO:0000313" key="11">
    <source>
        <dbReference type="EMBL" id="KAK0704280.1"/>
    </source>
</evidence>
<keyword evidence="12" id="KW-1185">Reference proteome</keyword>
<reference evidence="11" key="1">
    <citation type="submission" date="2023-06" db="EMBL/GenBank/DDBJ databases">
        <title>Genome-scale phylogeny and comparative genomics of the fungal order Sordariales.</title>
        <authorList>
            <consortium name="Lawrence Berkeley National Laboratory"/>
            <person name="Hensen N."/>
            <person name="Bonometti L."/>
            <person name="Westerberg I."/>
            <person name="Brannstrom I.O."/>
            <person name="Guillou S."/>
            <person name="Cros-Aarteil S."/>
            <person name="Calhoun S."/>
            <person name="Haridas S."/>
            <person name="Kuo A."/>
            <person name="Mondo S."/>
            <person name="Pangilinan J."/>
            <person name="Riley R."/>
            <person name="Labutti K."/>
            <person name="Andreopoulos B."/>
            <person name="Lipzen A."/>
            <person name="Chen C."/>
            <person name="Yanf M."/>
            <person name="Daum C."/>
            <person name="Ng V."/>
            <person name="Clum A."/>
            <person name="Steindorff A."/>
            <person name="Ohm R."/>
            <person name="Martin F."/>
            <person name="Silar P."/>
            <person name="Natvig D."/>
            <person name="Lalanne C."/>
            <person name="Gautier V."/>
            <person name="Ament-Velasquez S.L."/>
            <person name="Kruys A."/>
            <person name="Hutchinson M.I."/>
            <person name="Powell A.J."/>
            <person name="Barry K."/>
            <person name="Miller A.N."/>
            <person name="Grigoriev I.V."/>
            <person name="Debuchy R."/>
            <person name="Gladieux P."/>
            <person name="Thoren M.H."/>
            <person name="Johannesson H."/>
        </authorList>
    </citation>
    <scope>NUCLEOTIDE SEQUENCE</scope>
    <source>
        <strain evidence="11">CBS 540.89</strain>
    </source>
</reference>
<dbReference type="InterPro" id="IPR008266">
    <property type="entry name" value="Tyr_kinase_AS"/>
</dbReference>
<evidence type="ECO:0000256" key="6">
    <source>
        <dbReference type="ARBA" id="ARBA00030980"/>
    </source>
</evidence>
<evidence type="ECO:0000256" key="1">
    <source>
        <dbReference type="ARBA" id="ARBA00003747"/>
    </source>
</evidence>
<dbReference type="AlphaFoldDB" id="A0AA39ZVF9"/>
<evidence type="ECO:0000256" key="2">
    <source>
        <dbReference type="ARBA" id="ARBA00011534"/>
    </source>
</evidence>
<protein>
    <recommendedName>
        <fullName evidence="5">EKC/KEOPS complex subunit BUD32</fullName>
        <ecNumber evidence="3">2.7.11.1</ecNumber>
    </recommendedName>
    <alternativeName>
        <fullName evidence="6 7">Atypical Serine/threonine protein kinase BUD32</fullName>
    </alternativeName>
    <alternativeName>
        <fullName evidence="4">EKC/KEOPS complex subunit bud32</fullName>
    </alternativeName>
</protein>
<proteinExistence type="predicted"/>
<dbReference type="Pfam" id="PF00069">
    <property type="entry name" value="Pkinase"/>
    <property type="match status" value="1"/>
</dbReference>
<comment type="catalytic activity">
    <reaction evidence="8">
        <text>L-threonyl-[protein] + ATP = O-phospho-L-threonyl-[protein] + ADP + H(+)</text>
        <dbReference type="Rhea" id="RHEA:46608"/>
        <dbReference type="Rhea" id="RHEA-COMP:11060"/>
        <dbReference type="Rhea" id="RHEA-COMP:11605"/>
        <dbReference type="ChEBI" id="CHEBI:15378"/>
        <dbReference type="ChEBI" id="CHEBI:30013"/>
        <dbReference type="ChEBI" id="CHEBI:30616"/>
        <dbReference type="ChEBI" id="CHEBI:61977"/>
        <dbReference type="ChEBI" id="CHEBI:456216"/>
        <dbReference type="EC" id="2.7.11.1"/>
    </reaction>
</comment>
<evidence type="ECO:0000256" key="4">
    <source>
        <dbReference type="ARBA" id="ARBA00013948"/>
    </source>
</evidence>
<evidence type="ECO:0000256" key="3">
    <source>
        <dbReference type="ARBA" id="ARBA00012513"/>
    </source>
</evidence>
<name>A0AA39ZVF9_9PEZI</name>
<dbReference type="SUPFAM" id="SSF56112">
    <property type="entry name" value="Protein kinase-like (PK-like)"/>
    <property type="match status" value="1"/>
</dbReference>
<organism evidence="11 12">
    <name type="scientific">Apiosordaria backusii</name>
    <dbReference type="NCBI Taxonomy" id="314023"/>
    <lineage>
        <taxon>Eukaryota</taxon>
        <taxon>Fungi</taxon>
        <taxon>Dikarya</taxon>
        <taxon>Ascomycota</taxon>
        <taxon>Pezizomycotina</taxon>
        <taxon>Sordariomycetes</taxon>
        <taxon>Sordariomycetidae</taxon>
        <taxon>Sordariales</taxon>
        <taxon>Lasiosphaeriaceae</taxon>
        <taxon>Apiosordaria</taxon>
    </lineage>
</organism>
<dbReference type="PROSITE" id="PS50011">
    <property type="entry name" value="PROTEIN_KINASE_DOM"/>
    <property type="match status" value="1"/>
</dbReference>
<evidence type="ECO:0000256" key="8">
    <source>
        <dbReference type="ARBA" id="ARBA00047899"/>
    </source>
</evidence>
<evidence type="ECO:0000259" key="10">
    <source>
        <dbReference type="PROSITE" id="PS50011"/>
    </source>
</evidence>
<evidence type="ECO:0000256" key="9">
    <source>
        <dbReference type="ARBA" id="ARBA00048679"/>
    </source>
</evidence>
<dbReference type="EMBL" id="JAUKTV010000021">
    <property type="protein sequence ID" value="KAK0704280.1"/>
    <property type="molecule type" value="Genomic_DNA"/>
</dbReference>
<comment type="catalytic activity">
    <reaction evidence="9">
        <text>L-seryl-[protein] + ATP = O-phospho-L-seryl-[protein] + ADP + H(+)</text>
        <dbReference type="Rhea" id="RHEA:17989"/>
        <dbReference type="Rhea" id="RHEA-COMP:9863"/>
        <dbReference type="Rhea" id="RHEA-COMP:11604"/>
        <dbReference type="ChEBI" id="CHEBI:15378"/>
        <dbReference type="ChEBI" id="CHEBI:29999"/>
        <dbReference type="ChEBI" id="CHEBI:30616"/>
        <dbReference type="ChEBI" id="CHEBI:83421"/>
        <dbReference type="ChEBI" id="CHEBI:456216"/>
        <dbReference type="EC" id="2.7.11.1"/>
    </reaction>
</comment>
<comment type="subunit">
    <text evidence="2">Component of the EKC/KEOPS complex composed of at least BUD32, CGI121, GON7, KAE1 and PCC1; the whole complex dimerizes.</text>
</comment>
<dbReference type="EC" id="2.7.11.1" evidence="3"/>
<dbReference type="GO" id="GO:0004674">
    <property type="term" value="F:protein serine/threonine kinase activity"/>
    <property type="evidence" value="ECO:0007669"/>
    <property type="project" value="UniProtKB-EC"/>
</dbReference>
<dbReference type="GO" id="GO:0005524">
    <property type="term" value="F:ATP binding"/>
    <property type="evidence" value="ECO:0007669"/>
    <property type="project" value="InterPro"/>
</dbReference>
<comment type="function">
    <text evidence="1">Component of the EKC/KEOPS complex that is required for the formation of a threonylcarbamoyl group on adenosine at position 37 (t(6)A37) in tRNAs that read codons beginning with adenine. The complex is probably involved in the transfer of the threonylcarbamoyl moiety of threonylcarbamoyl-AMP (TC-AMP) to the N6 group of A37. BUD32 has ATPase activity in the context of the EKC/KEOPS complex and likely plays a supporting role to the catalytic subunit KAE1. The EKC/KEOPS complex also promotes both telomere uncapping and telomere elongation. The complex is required for efficient recruitment of transcriptional coactivators.</text>
</comment>
<evidence type="ECO:0000256" key="5">
    <source>
        <dbReference type="ARBA" id="ARBA00019973"/>
    </source>
</evidence>
<dbReference type="InterPro" id="IPR011009">
    <property type="entry name" value="Kinase-like_dom_sf"/>
</dbReference>
<evidence type="ECO:0000313" key="12">
    <source>
        <dbReference type="Proteomes" id="UP001172159"/>
    </source>
</evidence>
<accession>A0AA39ZVF9</accession>